<reference evidence="1" key="1">
    <citation type="submission" date="2021-04" db="EMBL/GenBank/DDBJ databases">
        <title>Difference and commonality of drug resistance evolution in various bacteria. and drug sensitivity profiles.</title>
        <authorList>
            <person name="Maeda T."/>
            <person name="Shibai A."/>
            <person name="Kawada K."/>
            <person name="Kotani H."/>
            <person name="Tarusawa Y."/>
            <person name="Tanabe K."/>
            <person name="Furusawa C."/>
        </authorList>
    </citation>
    <scope>NUCLEOTIDE SEQUENCE</scope>
    <source>
        <strain evidence="1">JCM 8580</strain>
    </source>
</reference>
<dbReference type="EMBL" id="AP024590">
    <property type="protein sequence ID" value="BCU55662.1"/>
    <property type="molecule type" value="Genomic_DNA"/>
</dbReference>
<protein>
    <submittedName>
        <fullName evidence="1">Two-component-system connector protein AriR</fullName>
    </submittedName>
</protein>
<evidence type="ECO:0000313" key="1">
    <source>
        <dbReference type="EMBL" id="BCU55662.1"/>
    </source>
</evidence>
<dbReference type="Proteomes" id="UP000682928">
    <property type="component" value="Chromosome"/>
</dbReference>
<accession>A0AA86M9C6</accession>
<dbReference type="Gene3D" id="1.20.5.5260">
    <property type="match status" value="1"/>
</dbReference>
<gene>
    <name evidence="1" type="ORF">ENKO_22560</name>
</gene>
<evidence type="ECO:0000313" key="2">
    <source>
        <dbReference type="Proteomes" id="UP000682928"/>
    </source>
</evidence>
<proteinExistence type="predicted"/>
<dbReference type="Pfam" id="PF10798">
    <property type="entry name" value="YmgB"/>
    <property type="match status" value="1"/>
</dbReference>
<dbReference type="InterPro" id="IPR024753">
    <property type="entry name" value="AriR"/>
</dbReference>
<name>A0AA86M9C6_9ENTR</name>
<dbReference type="GO" id="GO:0071468">
    <property type="term" value="P:cellular response to acidic pH"/>
    <property type="evidence" value="ECO:0007669"/>
    <property type="project" value="InterPro"/>
</dbReference>
<organism evidence="1 2">
    <name type="scientific">Enterobacter kobei</name>
    <dbReference type="NCBI Taxonomy" id="208224"/>
    <lineage>
        <taxon>Bacteria</taxon>
        <taxon>Pseudomonadati</taxon>
        <taxon>Pseudomonadota</taxon>
        <taxon>Gammaproteobacteria</taxon>
        <taxon>Enterobacterales</taxon>
        <taxon>Enterobacteriaceae</taxon>
        <taxon>Enterobacter</taxon>
        <taxon>Enterobacter cloacae complex</taxon>
    </lineage>
</organism>
<sequence>MIAQQPDVFSALHNPALSAYVRNAAELMPDESALLATAIKSLMISHAYVTNKDIILWLIGALETTHDATTADVIRHCLELVVSYTMDDI</sequence>
<dbReference type="AlphaFoldDB" id="A0AA86M9C6"/>